<organism evidence="1 2">
    <name type="scientific">Funneliformis caledonium</name>
    <dbReference type="NCBI Taxonomy" id="1117310"/>
    <lineage>
        <taxon>Eukaryota</taxon>
        <taxon>Fungi</taxon>
        <taxon>Fungi incertae sedis</taxon>
        <taxon>Mucoromycota</taxon>
        <taxon>Glomeromycotina</taxon>
        <taxon>Glomeromycetes</taxon>
        <taxon>Glomerales</taxon>
        <taxon>Glomeraceae</taxon>
        <taxon>Funneliformis</taxon>
    </lineage>
</organism>
<proteinExistence type="predicted"/>
<evidence type="ECO:0000313" key="1">
    <source>
        <dbReference type="EMBL" id="CAG8745100.1"/>
    </source>
</evidence>
<evidence type="ECO:0000313" key="2">
    <source>
        <dbReference type="Proteomes" id="UP000789570"/>
    </source>
</evidence>
<dbReference type="AlphaFoldDB" id="A0A9N9NMH0"/>
<dbReference type="EMBL" id="CAJVPQ010016230">
    <property type="protein sequence ID" value="CAG8745100.1"/>
    <property type="molecule type" value="Genomic_DNA"/>
</dbReference>
<feature type="non-terminal residue" evidence="1">
    <location>
        <position position="1"/>
    </location>
</feature>
<name>A0A9N9NMH0_9GLOM</name>
<comment type="caution">
    <text evidence="1">The sequence shown here is derived from an EMBL/GenBank/DDBJ whole genome shotgun (WGS) entry which is preliminary data.</text>
</comment>
<reference evidence="1" key="1">
    <citation type="submission" date="2021-06" db="EMBL/GenBank/DDBJ databases">
        <authorList>
            <person name="Kallberg Y."/>
            <person name="Tangrot J."/>
            <person name="Rosling A."/>
        </authorList>
    </citation>
    <scope>NUCLEOTIDE SEQUENCE</scope>
    <source>
        <strain evidence="1">UK204</strain>
    </source>
</reference>
<accession>A0A9N9NMH0</accession>
<protein>
    <submittedName>
        <fullName evidence="1">8779_t:CDS:1</fullName>
    </submittedName>
</protein>
<dbReference type="Proteomes" id="UP000789570">
    <property type="component" value="Unassembled WGS sequence"/>
</dbReference>
<dbReference type="OrthoDB" id="2406181at2759"/>
<sequence>EKLEKLSWKNMSREKRLLAFIHEMTTEVMEIDSNLSEVILHDQPSTIL</sequence>
<gene>
    <name evidence="1" type="ORF">FCALED_LOCUS15903</name>
</gene>
<keyword evidence="2" id="KW-1185">Reference proteome</keyword>